<sequence>MEDSELLNKNDTQARRLSLIDVSCEDDSLIDSFASDFKFSEGQDNRNLELFGGVAANKLEVVPENLELNDQVIQPSESLEPEVTKKRGKYNLRESIAWNSAFLTSPGVLDADELSSMIEGDKSETRMLPGIQEEIYRSTDTSSTLESDTLTLESVEASLFEDVRASIQRSSNASKVVDESIKVGSGVTEDRSTCASKGVNFASQDKARPRLASKKASIDVQKPGMLKRQASRCPQVSQSVSTSGEASKSLLKRPKVLGNPNRSSAALTKRASTGGPLVKIEKDNVNSTTGRGATVSKAPLSSRIVPKPRPSSKTSSLGASPATKREVGSSSLDGSRGTASNNISKSPFNSKRKTDSRTDITVNTPSSGSTFKTSPQIEPKNKSRSGNSLISSNMIPATKLLSSISPASSVSEWSSESSRASLDTISLKSGSVDFDAPLILDLQNHVKDLSSVGHETQATGLLRRSVVNAPMERNGALPPTSKPSGLRLPSPKIGFFDGAKSAGSTPNGSKQSHPLIPSSSPKFGMGTVSLSGGQSKGKLQPARIVMKVGNKKPDTQQTVFSMKPTSSVPVQHSLNAAKKVLTPSRSSISSKVDGKVPAKSGIENQLKDEKSGTEEHGIDIKEQENCFAEKKNGVALSKDKVNPELKGSPVKSAKVTPIDGESTSLCESISTSDADKIISSGKVSKVAALELHNVKHDSHSLNAFKERKESQIEEQVHDLSRQVGAMDISAETQRMLVGESLPSSQFQQ</sequence>
<name>A0A2P6RAN2_ROSCH</name>
<dbReference type="PANTHER" id="PTHR33737">
    <property type="entry name" value="OS05G0121800 PROTEIN"/>
    <property type="match status" value="1"/>
</dbReference>
<feature type="compositionally biased region" description="Basic and acidic residues" evidence="1">
    <location>
        <begin position="605"/>
        <end position="620"/>
    </location>
</feature>
<accession>A0A2P6RAN2</accession>
<feature type="compositionally biased region" description="Polar residues" evidence="1">
    <location>
        <begin position="328"/>
        <end position="349"/>
    </location>
</feature>
<dbReference type="GO" id="GO:0008017">
    <property type="term" value="F:microtubule binding"/>
    <property type="evidence" value="ECO:0007669"/>
    <property type="project" value="InterPro"/>
</dbReference>
<dbReference type="InterPro" id="IPR045882">
    <property type="entry name" value="GPT1/2"/>
</dbReference>
<feature type="region of interest" description="Disordered" evidence="1">
    <location>
        <begin position="581"/>
        <end position="620"/>
    </location>
</feature>
<evidence type="ECO:0000313" key="3">
    <source>
        <dbReference type="Proteomes" id="UP000238479"/>
    </source>
</evidence>
<gene>
    <name evidence="2" type="ORF">RchiOBHm_Chr3g0468801</name>
</gene>
<evidence type="ECO:0000256" key="1">
    <source>
        <dbReference type="SAM" id="MobiDB-lite"/>
    </source>
</evidence>
<organism evidence="2 3">
    <name type="scientific">Rosa chinensis</name>
    <name type="common">China rose</name>
    <dbReference type="NCBI Taxonomy" id="74649"/>
    <lineage>
        <taxon>Eukaryota</taxon>
        <taxon>Viridiplantae</taxon>
        <taxon>Streptophyta</taxon>
        <taxon>Embryophyta</taxon>
        <taxon>Tracheophyta</taxon>
        <taxon>Spermatophyta</taxon>
        <taxon>Magnoliopsida</taxon>
        <taxon>eudicotyledons</taxon>
        <taxon>Gunneridae</taxon>
        <taxon>Pentapetalae</taxon>
        <taxon>rosids</taxon>
        <taxon>fabids</taxon>
        <taxon>Rosales</taxon>
        <taxon>Rosaceae</taxon>
        <taxon>Rosoideae</taxon>
        <taxon>Rosoideae incertae sedis</taxon>
        <taxon>Rosa</taxon>
    </lineage>
</organism>
<dbReference type="AlphaFoldDB" id="A0A2P6RAN2"/>
<dbReference type="OMA" id="ESESWVM"/>
<evidence type="ECO:0000313" key="2">
    <source>
        <dbReference type="EMBL" id="PRQ43467.1"/>
    </source>
</evidence>
<dbReference type="Gramene" id="PRQ43467">
    <property type="protein sequence ID" value="PRQ43467"/>
    <property type="gene ID" value="RchiOBHm_Chr3g0468801"/>
</dbReference>
<dbReference type="PANTHER" id="PTHR33737:SF2">
    <property type="entry name" value="OS12G0102700 PROTEIN"/>
    <property type="match status" value="1"/>
</dbReference>
<feature type="compositionally biased region" description="Polar residues" evidence="1">
    <location>
        <begin position="232"/>
        <end position="246"/>
    </location>
</feature>
<comment type="caution">
    <text evidence="2">The sequence shown here is derived from an EMBL/GenBank/DDBJ whole genome shotgun (WGS) entry which is preliminary data.</text>
</comment>
<reference evidence="2 3" key="1">
    <citation type="journal article" date="2018" name="Nat. Genet.">
        <title>The Rosa genome provides new insights in the design of modern roses.</title>
        <authorList>
            <person name="Bendahmane M."/>
        </authorList>
    </citation>
    <scope>NUCLEOTIDE SEQUENCE [LARGE SCALE GENOMIC DNA]</scope>
    <source>
        <strain evidence="3">cv. Old Blush</strain>
    </source>
</reference>
<dbReference type="Proteomes" id="UP000238479">
    <property type="component" value="Chromosome 3"/>
</dbReference>
<feature type="compositionally biased region" description="Polar residues" evidence="1">
    <location>
        <begin position="359"/>
        <end position="376"/>
    </location>
</feature>
<feature type="region of interest" description="Disordered" evidence="1">
    <location>
        <begin position="205"/>
        <end position="390"/>
    </location>
</feature>
<dbReference type="STRING" id="74649.A0A2P6RAN2"/>
<proteinExistence type="predicted"/>
<protein>
    <submittedName>
        <fullName evidence="2">Uncharacterized protein</fullName>
    </submittedName>
</protein>
<dbReference type="EMBL" id="PDCK01000041">
    <property type="protein sequence ID" value="PRQ43467.1"/>
    <property type="molecule type" value="Genomic_DNA"/>
</dbReference>
<keyword evidence="3" id="KW-1185">Reference proteome</keyword>